<dbReference type="Pfam" id="PF13469">
    <property type="entry name" value="Sulfotransfer_3"/>
    <property type="match status" value="1"/>
</dbReference>
<protein>
    <submittedName>
        <fullName evidence="1">Sulfotransferase</fullName>
    </submittedName>
</protein>
<evidence type="ECO:0000313" key="2">
    <source>
        <dbReference type="EMBL" id="RAM01651.1"/>
    </source>
</evidence>
<evidence type="ECO:0000313" key="4">
    <source>
        <dbReference type="Proteomes" id="UP000293902"/>
    </source>
</evidence>
<dbReference type="EMBL" id="QLNI01000024">
    <property type="protein sequence ID" value="RAM01651.1"/>
    <property type="molecule type" value="Genomic_DNA"/>
</dbReference>
<evidence type="ECO:0000313" key="1">
    <source>
        <dbReference type="EMBL" id="QBH14090.1"/>
    </source>
</evidence>
<name>A0A328FAH8_9BACT</name>
<dbReference type="InterPro" id="IPR027417">
    <property type="entry name" value="P-loop_NTPase"/>
</dbReference>
<dbReference type="Proteomes" id="UP000293902">
    <property type="component" value="Chromosome"/>
</dbReference>
<reference evidence="2 3" key="1">
    <citation type="submission" date="2018-06" db="EMBL/GenBank/DDBJ databases">
        <title>Complete Genome Sequence of Desulfobacter hydrogenophilus (DSM3380).</title>
        <authorList>
            <person name="Marietou A."/>
            <person name="Schreiber L."/>
            <person name="Marshall I."/>
            <person name="Jorgensen B."/>
        </authorList>
    </citation>
    <scope>NUCLEOTIDE SEQUENCE [LARGE SCALE GENOMIC DNA]</scope>
    <source>
        <strain evidence="2 3">DSM 3380</strain>
    </source>
</reference>
<dbReference type="EMBL" id="CP036313">
    <property type="protein sequence ID" value="QBH14090.1"/>
    <property type="molecule type" value="Genomic_DNA"/>
</dbReference>
<dbReference type="Gene3D" id="3.40.50.300">
    <property type="entry name" value="P-loop containing nucleotide triphosphate hydrolases"/>
    <property type="match status" value="1"/>
</dbReference>
<dbReference type="SUPFAM" id="SSF52540">
    <property type="entry name" value="P-loop containing nucleoside triphosphate hydrolases"/>
    <property type="match status" value="1"/>
</dbReference>
<proteinExistence type="predicted"/>
<keyword evidence="4" id="KW-1185">Reference proteome</keyword>
<dbReference type="AlphaFoldDB" id="A0A328FAH8"/>
<dbReference type="RefSeq" id="WP_111957274.1">
    <property type="nucleotide sequence ID" value="NZ_CP036313.1"/>
</dbReference>
<evidence type="ECO:0000313" key="3">
    <source>
        <dbReference type="Proteomes" id="UP000248798"/>
    </source>
</evidence>
<gene>
    <name evidence="2" type="ORF">DO021_12805</name>
    <name evidence="1" type="ORF">EYB58_14870</name>
</gene>
<sequence length="320" mass="36618">MNKIDTKTRRLVLKVLSHSLMPAGRLFQGVSVKDLLCLDTARTGIVFIVGAPRTGTTLFYQILTNLLDVGYLSNLSNLFYHSLFSGMVLHDRVYGNRPHNNFTSDSGRTRGLISVNESGKFWYQWYPKNVCSLTNDMLSGIDFSSMVNTIRNIQHRLKKPLVFKNQTNSQRVASLAKLFPDSVFVHVVRDPLPVAGSIIRHRKRFLGSVDKWYSIKPDNYEQIKDLGYVDQVVHQLHGVDRMIEHALQGLDPKRSLKVDYEDICRSWPDVVSEVKKRLELFGPVQERRGALSPEIRFEGAPVEKDDVDIMIEKKIRQIYG</sequence>
<organism evidence="2 3">
    <name type="scientific">Desulfobacter hydrogenophilus</name>
    <dbReference type="NCBI Taxonomy" id="2291"/>
    <lineage>
        <taxon>Bacteria</taxon>
        <taxon>Pseudomonadati</taxon>
        <taxon>Thermodesulfobacteriota</taxon>
        <taxon>Desulfobacteria</taxon>
        <taxon>Desulfobacterales</taxon>
        <taxon>Desulfobacteraceae</taxon>
        <taxon>Desulfobacter</taxon>
    </lineage>
</organism>
<dbReference type="Proteomes" id="UP000248798">
    <property type="component" value="Unassembled WGS sequence"/>
</dbReference>
<dbReference type="OrthoDB" id="9800698at2"/>
<accession>A0A328FAH8</accession>
<reference evidence="1 4" key="2">
    <citation type="submission" date="2019-02" db="EMBL/GenBank/DDBJ databases">
        <title>Complete genome sequence of Desulfobacter hydrogenophilus AcRS1.</title>
        <authorList>
            <person name="Marietou A."/>
            <person name="Lund M.B."/>
            <person name="Marshall I.P.G."/>
            <person name="Schreiber L."/>
            <person name="Jorgensen B."/>
        </authorList>
    </citation>
    <scope>NUCLEOTIDE SEQUENCE [LARGE SCALE GENOMIC DNA]</scope>
    <source>
        <strain evidence="1 4">AcRS1</strain>
    </source>
</reference>